<dbReference type="PANTHER" id="PTHR35908">
    <property type="entry name" value="HYPOTHETICAL FUSION PROTEIN"/>
    <property type="match status" value="1"/>
</dbReference>
<evidence type="ECO:0000313" key="2">
    <source>
        <dbReference type="EMBL" id="GII02824.1"/>
    </source>
</evidence>
<comment type="caution">
    <text evidence="2">The sequence shown here is derived from an EMBL/GenBank/DDBJ whole genome shotgun (WGS) entry which is preliminary data.</text>
</comment>
<dbReference type="EMBL" id="BOOK01000035">
    <property type="protein sequence ID" value="GII02824.1"/>
    <property type="molecule type" value="Genomic_DNA"/>
</dbReference>
<feature type="domain" description="VOC" evidence="1">
    <location>
        <begin position="3"/>
        <end position="121"/>
    </location>
</feature>
<dbReference type="InterPro" id="IPR041581">
    <property type="entry name" value="Glyoxalase_6"/>
</dbReference>
<dbReference type="SUPFAM" id="SSF54593">
    <property type="entry name" value="Glyoxalase/Bleomycin resistance protein/Dihydroxybiphenyl dioxygenase"/>
    <property type="match status" value="1"/>
</dbReference>
<dbReference type="Pfam" id="PF18029">
    <property type="entry name" value="Glyoxalase_6"/>
    <property type="match status" value="1"/>
</dbReference>
<accession>A0A8J3T8F1</accession>
<reference evidence="2" key="1">
    <citation type="submission" date="2021-01" db="EMBL/GenBank/DDBJ databases">
        <title>Whole genome shotgun sequence of Planobispora takensis NBRC 109077.</title>
        <authorList>
            <person name="Komaki H."/>
            <person name="Tamura T."/>
        </authorList>
    </citation>
    <scope>NUCLEOTIDE SEQUENCE</scope>
    <source>
        <strain evidence="2">NBRC 109077</strain>
    </source>
</reference>
<dbReference type="Proteomes" id="UP000634476">
    <property type="component" value="Unassembled WGS sequence"/>
</dbReference>
<protein>
    <recommendedName>
        <fullName evidence="1">VOC domain-containing protein</fullName>
    </recommendedName>
</protein>
<organism evidence="2 3">
    <name type="scientific">Planobispora takensis</name>
    <dbReference type="NCBI Taxonomy" id="1367882"/>
    <lineage>
        <taxon>Bacteria</taxon>
        <taxon>Bacillati</taxon>
        <taxon>Actinomycetota</taxon>
        <taxon>Actinomycetes</taxon>
        <taxon>Streptosporangiales</taxon>
        <taxon>Streptosporangiaceae</taxon>
        <taxon>Planobispora</taxon>
    </lineage>
</organism>
<keyword evidence="3" id="KW-1185">Reference proteome</keyword>
<name>A0A8J3T8F1_9ACTN</name>
<dbReference type="InterPro" id="IPR037523">
    <property type="entry name" value="VOC_core"/>
</dbReference>
<evidence type="ECO:0000259" key="1">
    <source>
        <dbReference type="PROSITE" id="PS51819"/>
    </source>
</evidence>
<evidence type="ECO:0000313" key="3">
    <source>
        <dbReference type="Proteomes" id="UP000634476"/>
    </source>
</evidence>
<gene>
    <name evidence="2" type="ORF">Pta02_48320</name>
</gene>
<dbReference type="PANTHER" id="PTHR35908:SF1">
    <property type="entry name" value="CONSERVED PROTEIN"/>
    <property type="match status" value="1"/>
</dbReference>
<dbReference type="PROSITE" id="PS51819">
    <property type="entry name" value="VOC"/>
    <property type="match status" value="1"/>
</dbReference>
<dbReference type="RefSeq" id="WP_203877145.1">
    <property type="nucleotide sequence ID" value="NZ_BOOK01000035.1"/>
</dbReference>
<dbReference type="InterPro" id="IPR029068">
    <property type="entry name" value="Glyas_Bleomycin-R_OHBP_Dase"/>
</dbReference>
<dbReference type="CDD" id="cd06587">
    <property type="entry name" value="VOC"/>
    <property type="match status" value="1"/>
</dbReference>
<proteinExistence type="predicted"/>
<dbReference type="AlphaFoldDB" id="A0A8J3T8F1"/>
<sequence length="123" mass="13605">MLNIRTVVLGVGDMRRATEFWTRALGYVPRQEDSRDGWAVLVPAGGGPGIQLALGLSRSPVQEHPRVHIDLYARDAADQAAEVERLVSLGAERVEWDLYPDDPDFVVLADPDGNRFCVIDPTH</sequence>
<dbReference type="Gene3D" id="3.10.180.10">
    <property type="entry name" value="2,3-Dihydroxybiphenyl 1,2-Dioxygenase, domain 1"/>
    <property type="match status" value="1"/>
</dbReference>